<dbReference type="GO" id="GO:0005634">
    <property type="term" value="C:nucleus"/>
    <property type="evidence" value="ECO:0000318"/>
    <property type="project" value="GO_Central"/>
</dbReference>
<dbReference type="EMBL" id="CM001222">
    <property type="protein sequence ID" value="KEH25534.1"/>
    <property type="molecule type" value="Genomic_DNA"/>
</dbReference>
<dbReference type="OrthoDB" id="1395448at2759"/>
<dbReference type="PANTHER" id="PTHR45614:SF259">
    <property type="entry name" value="MYB DOMAIN PROTEIN 89-RELATED"/>
    <property type="match status" value="1"/>
</dbReference>
<dbReference type="FunFam" id="1.10.10.60:FF:000060">
    <property type="entry name" value="MYB transcription factor"/>
    <property type="match status" value="1"/>
</dbReference>
<evidence type="ECO:0000256" key="5">
    <source>
        <dbReference type="ARBA" id="ARBA00023163"/>
    </source>
</evidence>
<feature type="domain" description="Myb-like" evidence="8">
    <location>
        <begin position="125"/>
        <end position="175"/>
    </location>
</feature>
<dbReference type="HOGENOM" id="CLU_028567_18_1_1"/>
<keyword evidence="6" id="KW-0539">Nucleus</keyword>
<dbReference type="PROSITE" id="PS51294">
    <property type="entry name" value="HTH_MYB"/>
    <property type="match status" value="2"/>
</dbReference>
<sequence>MSSLNLNNDGYGLSLDLKISLPSQLPSSSSTHLQGHVGNNGFEKSKIPFGISNPLVIQPNENVVQNNGGSFRNSKLSKAHWKPFEDDKLKQLIADHGAKDWNNIAEKLQGRSGKSCRLRWLNHLDPSIKREPLSKEEEEMLLQLHTLHGTKWAHISKHFPGRRDNALKNHYHVIKARRQRELLSSIARKEKLTYEIPAKFAITSPIDESNLNLTRPLPSSQMGLLQKRVVEAEFAKACSAMRELNNVYQMEKLKIADQSNISDSNSEGSTSESAATNMNNNGSILGDSENVGDKIKMPFFDFLEISDT</sequence>
<dbReference type="SMR" id="A0A072U6Z3"/>
<dbReference type="Gene3D" id="1.10.10.60">
    <property type="entry name" value="Homeodomain-like"/>
    <property type="match status" value="2"/>
</dbReference>
<keyword evidence="5" id="KW-0804">Transcription</keyword>
<keyword evidence="4" id="KW-0238">DNA-binding</keyword>
<evidence type="ECO:0000256" key="6">
    <source>
        <dbReference type="ARBA" id="ARBA00023242"/>
    </source>
</evidence>
<dbReference type="GO" id="GO:0000981">
    <property type="term" value="F:DNA-binding transcription factor activity, RNA polymerase II-specific"/>
    <property type="evidence" value="ECO:0000318"/>
    <property type="project" value="GO_Central"/>
</dbReference>
<dbReference type="InterPro" id="IPR017930">
    <property type="entry name" value="Myb_dom"/>
</dbReference>
<organism evidence="10 12">
    <name type="scientific">Medicago truncatula</name>
    <name type="common">Barrel medic</name>
    <name type="synonym">Medicago tribuloides</name>
    <dbReference type="NCBI Taxonomy" id="3880"/>
    <lineage>
        <taxon>Eukaryota</taxon>
        <taxon>Viridiplantae</taxon>
        <taxon>Streptophyta</taxon>
        <taxon>Embryophyta</taxon>
        <taxon>Tracheophyta</taxon>
        <taxon>Spermatophyta</taxon>
        <taxon>Magnoliopsida</taxon>
        <taxon>eudicotyledons</taxon>
        <taxon>Gunneridae</taxon>
        <taxon>Pentapetalae</taxon>
        <taxon>rosids</taxon>
        <taxon>fabids</taxon>
        <taxon>Fabales</taxon>
        <taxon>Fabaceae</taxon>
        <taxon>Papilionoideae</taxon>
        <taxon>50 kb inversion clade</taxon>
        <taxon>NPAAA clade</taxon>
        <taxon>Hologalegina</taxon>
        <taxon>IRL clade</taxon>
        <taxon>Trifolieae</taxon>
        <taxon>Medicago</taxon>
    </lineage>
</organism>
<keyword evidence="3" id="KW-0805">Transcription regulation</keyword>
<keyword evidence="2" id="KW-0677">Repeat</keyword>
<protein>
    <submittedName>
        <fullName evidence="10">Myb transcription factor</fullName>
    </submittedName>
</protein>
<evidence type="ECO:0000256" key="4">
    <source>
        <dbReference type="ARBA" id="ARBA00023125"/>
    </source>
</evidence>
<evidence type="ECO:0000259" key="8">
    <source>
        <dbReference type="PROSITE" id="PS50090"/>
    </source>
</evidence>
<dbReference type="SUPFAM" id="SSF46689">
    <property type="entry name" value="Homeodomain-like"/>
    <property type="match status" value="1"/>
</dbReference>
<reference evidence="11" key="3">
    <citation type="submission" date="2015-04" db="UniProtKB">
        <authorList>
            <consortium name="EnsemblPlants"/>
        </authorList>
    </citation>
    <scope>IDENTIFICATION</scope>
    <source>
        <strain evidence="11">cv. Jemalong A17</strain>
    </source>
</reference>
<feature type="domain" description="HTH myb-type" evidence="9">
    <location>
        <begin position="73"/>
        <end position="128"/>
    </location>
</feature>
<dbReference type="AlphaFoldDB" id="A0A072U6Z3"/>
<reference evidence="10 12" key="2">
    <citation type="journal article" date="2014" name="BMC Genomics">
        <title>An improved genome release (version Mt4.0) for the model legume Medicago truncatula.</title>
        <authorList>
            <person name="Tang H."/>
            <person name="Krishnakumar V."/>
            <person name="Bidwell S."/>
            <person name="Rosen B."/>
            <person name="Chan A."/>
            <person name="Zhou S."/>
            <person name="Gentzbittel L."/>
            <person name="Childs K.L."/>
            <person name="Yandell M."/>
            <person name="Gundlach H."/>
            <person name="Mayer K.F."/>
            <person name="Schwartz D.C."/>
            <person name="Town C.D."/>
        </authorList>
    </citation>
    <scope>GENOME REANNOTATION</scope>
    <source>
        <strain evidence="10">A17</strain>
        <strain evidence="11 12">cv. Jemalong A17</strain>
    </source>
</reference>
<evidence type="ECO:0000313" key="12">
    <source>
        <dbReference type="Proteomes" id="UP000002051"/>
    </source>
</evidence>
<comment type="subcellular location">
    <subcellularLocation>
        <location evidence="1">Nucleus</location>
    </subcellularLocation>
</comment>
<evidence type="ECO:0000256" key="1">
    <source>
        <dbReference type="ARBA" id="ARBA00004123"/>
    </source>
</evidence>
<dbReference type="PROSITE" id="PS50090">
    <property type="entry name" value="MYB_LIKE"/>
    <property type="match status" value="2"/>
</dbReference>
<evidence type="ECO:0000313" key="11">
    <source>
        <dbReference type="EnsemblPlants" id="KEH25534"/>
    </source>
</evidence>
<feature type="compositionally biased region" description="Low complexity" evidence="7">
    <location>
        <begin position="259"/>
        <end position="276"/>
    </location>
</feature>
<evidence type="ECO:0000256" key="7">
    <source>
        <dbReference type="SAM" id="MobiDB-lite"/>
    </source>
</evidence>
<feature type="domain" description="Myb-like" evidence="8">
    <location>
        <begin position="73"/>
        <end position="124"/>
    </location>
</feature>
<dbReference type="EnsemblPlants" id="KEH25534">
    <property type="protein sequence ID" value="KEH25534"/>
    <property type="gene ID" value="MTR_6g027360"/>
</dbReference>
<dbReference type="GO" id="GO:0000978">
    <property type="term" value="F:RNA polymerase II cis-regulatory region sequence-specific DNA binding"/>
    <property type="evidence" value="ECO:0000318"/>
    <property type="project" value="GO_Central"/>
</dbReference>
<dbReference type="InterPro" id="IPR050560">
    <property type="entry name" value="MYB_TF"/>
</dbReference>
<evidence type="ECO:0000256" key="2">
    <source>
        <dbReference type="ARBA" id="ARBA00022737"/>
    </source>
</evidence>
<name>A0A072U6Z3_MEDTR</name>
<dbReference type="CDD" id="cd00167">
    <property type="entry name" value="SANT"/>
    <property type="match status" value="2"/>
</dbReference>
<dbReference type="InterPro" id="IPR001005">
    <property type="entry name" value="SANT/Myb"/>
</dbReference>
<gene>
    <name evidence="11" type="primary">25495805</name>
    <name evidence="10" type="ordered locus">MTR_6g027360</name>
</gene>
<dbReference type="SMART" id="SM00717">
    <property type="entry name" value="SANT"/>
    <property type="match status" value="2"/>
</dbReference>
<evidence type="ECO:0000313" key="10">
    <source>
        <dbReference type="EMBL" id="KEH25534.1"/>
    </source>
</evidence>
<proteinExistence type="predicted"/>
<feature type="region of interest" description="Disordered" evidence="7">
    <location>
        <begin position="259"/>
        <end position="287"/>
    </location>
</feature>
<dbReference type="PANTHER" id="PTHR45614">
    <property type="entry name" value="MYB PROTEIN-RELATED"/>
    <property type="match status" value="1"/>
</dbReference>
<accession>A0A072U6Z3</accession>
<dbReference type="Pfam" id="PF13921">
    <property type="entry name" value="Myb_DNA-bind_6"/>
    <property type="match status" value="1"/>
</dbReference>
<keyword evidence="12" id="KW-1185">Reference proteome</keyword>
<dbReference type="GO" id="GO:0006355">
    <property type="term" value="P:regulation of DNA-templated transcription"/>
    <property type="evidence" value="ECO:0000318"/>
    <property type="project" value="GO_Central"/>
</dbReference>
<dbReference type="InterPro" id="IPR009057">
    <property type="entry name" value="Homeodomain-like_sf"/>
</dbReference>
<dbReference type="Proteomes" id="UP000002051">
    <property type="component" value="Chromosome 6"/>
</dbReference>
<reference evidence="10 12" key="1">
    <citation type="journal article" date="2011" name="Nature">
        <title>The Medicago genome provides insight into the evolution of rhizobial symbioses.</title>
        <authorList>
            <person name="Young N.D."/>
            <person name="Debelle F."/>
            <person name="Oldroyd G.E."/>
            <person name="Geurts R."/>
            <person name="Cannon S.B."/>
            <person name="Udvardi M.K."/>
            <person name="Benedito V.A."/>
            <person name="Mayer K.F."/>
            <person name="Gouzy J."/>
            <person name="Schoof H."/>
            <person name="Van de Peer Y."/>
            <person name="Proost S."/>
            <person name="Cook D.R."/>
            <person name="Meyers B.C."/>
            <person name="Spannagl M."/>
            <person name="Cheung F."/>
            <person name="De Mita S."/>
            <person name="Krishnakumar V."/>
            <person name="Gundlach H."/>
            <person name="Zhou S."/>
            <person name="Mudge J."/>
            <person name="Bharti A.K."/>
            <person name="Murray J.D."/>
            <person name="Naoumkina M.A."/>
            <person name="Rosen B."/>
            <person name="Silverstein K.A."/>
            <person name="Tang H."/>
            <person name="Rombauts S."/>
            <person name="Zhao P.X."/>
            <person name="Zhou P."/>
            <person name="Barbe V."/>
            <person name="Bardou P."/>
            <person name="Bechner M."/>
            <person name="Bellec A."/>
            <person name="Berger A."/>
            <person name="Berges H."/>
            <person name="Bidwell S."/>
            <person name="Bisseling T."/>
            <person name="Choisne N."/>
            <person name="Couloux A."/>
            <person name="Denny R."/>
            <person name="Deshpande S."/>
            <person name="Dai X."/>
            <person name="Doyle J.J."/>
            <person name="Dudez A.M."/>
            <person name="Farmer A.D."/>
            <person name="Fouteau S."/>
            <person name="Franken C."/>
            <person name="Gibelin C."/>
            <person name="Gish J."/>
            <person name="Goldstein S."/>
            <person name="Gonzalez A.J."/>
            <person name="Green P.J."/>
            <person name="Hallab A."/>
            <person name="Hartog M."/>
            <person name="Hua A."/>
            <person name="Humphray S.J."/>
            <person name="Jeong D.H."/>
            <person name="Jing Y."/>
            <person name="Jocker A."/>
            <person name="Kenton S.M."/>
            <person name="Kim D.J."/>
            <person name="Klee K."/>
            <person name="Lai H."/>
            <person name="Lang C."/>
            <person name="Lin S."/>
            <person name="Macmil S.L."/>
            <person name="Magdelenat G."/>
            <person name="Matthews L."/>
            <person name="McCorrison J."/>
            <person name="Monaghan E.L."/>
            <person name="Mun J.H."/>
            <person name="Najar F.Z."/>
            <person name="Nicholson C."/>
            <person name="Noirot C."/>
            <person name="O'Bleness M."/>
            <person name="Paule C.R."/>
            <person name="Poulain J."/>
            <person name="Prion F."/>
            <person name="Qin B."/>
            <person name="Qu C."/>
            <person name="Retzel E.F."/>
            <person name="Riddle C."/>
            <person name="Sallet E."/>
            <person name="Samain S."/>
            <person name="Samson N."/>
            <person name="Sanders I."/>
            <person name="Saurat O."/>
            <person name="Scarpelli C."/>
            <person name="Schiex T."/>
            <person name="Segurens B."/>
            <person name="Severin A.J."/>
            <person name="Sherrier D.J."/>
            <person name="Shi R."/>
            <person name="Sims S."/>
            <person name="Singer S.R."/>
            <person name="Sinharoy S."/>
            <person name="Sterck L."/>
            <person name="Viollet A."/>
            <person name="Wang B.B."/>
            <person name="Wang K."/>
            <person name="Wang M."/>
            <person name="Wang X."/>
            <person name="Warfsmann J."/>
            <person name="Weissenbach J."/>
            <person name="White D.D."/>
            <person name="White J.D."/>
            <person name="Wiley G.B."/>
            <person name="Wincker P."/>
            <person name="Xing Y."/>
            <person name="Yang L."/>
            <person name="Yao Z."/>
            <person name="Ying F."/>
            <person name="Zhai J."/>
            <person name="Zhou L."/>
            <person name="Zuber A."/>
            <person name="Denarie J."/>
            <person name="Dixon R.A."/>
            <person name="May G.D."/>
            <person name="Schwartz D.C."/>
            <person name="Rogers J."/>
            <person name="Quetier F."/>
            <person name="Town C.D."/>
            <person name="Roe B.A."/>
        </authorList>
    </citation>
    <scope>NUCLEOTIDE SEQUENCE [LARGE SCALE GENOMIC DNA]</scope>
    <source>
        <strain evidence="10">A17</strain>
        <strain evidence="11 12">cv. Jemalong A17</strain>
    </source>
</reference>
<dbReference type="KEGG" id="mtr:25495805"/>
<evidence type="ECO:0000259" key="9">
    <source>
        <dbReference type="PROSITE" id="PS51294"/>
    </source>
</evidence>
<feature type="domain" description="HTH myb-type" evidence="9">
    <location>
        <begin position="129"/>
        <end position="179"/>
    </location>
</feature>
<evidence type="ECO:0000256" key="3">
    <source>
        <dbReference type="ARBA" id="ARBA00023015"/>
    </source>
</evidence>